<evidence type="ECO:0000313" key="10">
    <source>
        <dbReference type="EMBL" id="ABF32160.1"/>
    </source>
</evidence>
<feature type="transmembrane region" description="Helical" evidence="8">
    <location>
        <begin position="191"/>
        <end position="209"/>
    </location>
</feature>
<dbReference type="Gene3D" id="3.40.190.10">
    <property type="entry name" value="Periplasmic binding protein-like II"/>
    <property type="match status" value="1"/>
</dbReference>
<organism evidence="10 11">
    <name type="scientific">Streptococcus pyogenes serotype M12 (strain MGAS9429)</name>
    <dbReference type="NCBI Taxonomy" id="370551"/>
    <lineage>
        <taxon>Bacteria</taxon>
        <taxon>Bacillati</taxon>
        <taxon>Bacillota</taxon>
        <taxon>Bacilli</taxon>
        <taxon>Lactobacillales</taxon>
        <taxon>Streptococcaceae</taxon>
        <taxon>Streptococcus</taxon>
    </lineage>
</organism>
<evidence type="ECO:0000256" key="1">
    <source>
        <dbReference type="ARBA" id="ARBA00004141"/>
    </source>
</evidence>
<dbReference type="GO" id="GO:0031460">
    <property type="term" value="P:glycine betaine transport"/>
    <property type="evidence" value="ECO:0007669"/>
    <property type="project" value="TreeGrafter"/>
</dbReference>
<dbReference type="PANTHER" id="PTHR30177">
    <property type="entry name" value="GLYCINE BETAINE/L-PROLINE TRANSPORT SYSTEM PERMEASE PROTEIN PROW"/>
    <property type="match status" value="1"/>
</dbReference>
<keyword evidence="2 8" id="KW-0813">Transport</keyword>
<dbReference type="SUPFAM" id="SSF53850">
    <property type="entry name" value="Periplasmic binding protein-like II"/>
    <property type="match status" value="1"/>
</dbReference>
<dbReference type="Pfam" id="PF00528">
    <property type="entry name" value="BPD_transp_1"/>
    <property type="match status" value="1"/>
</dbReference>
<dbReference type="EMBL" id="CP000259">
    <property type="protein sequence ID" value="ABF32160.1"/>
    <property type="molecule type" value="Genomic_DNA"/>
</dbReference>
<dbReference type="FunFam" id="1.10.3720.10:FF:000001">
    <property type="entry name" value="Glycine betaine ABC transporter, permease"/>
    <property type="match status" value="1"/>
</dbReference>
<dbReference type="Gene3D" id="3.40.190.120">
    <property type="entry name" value="Osmoprotection protein (prox), domain 2"/>
    <property type="match status" value="1"/>
</dbReference>
<dbReference type="GO" id="GO:0043190">
    <property type="term" value="C:ATP-binding cassette (ABC) transporter complex"/>
    <property type="evidence" value="ECO:0007669"/>
    <property type="project" value="InterPro"/>
</dbReference>
<feature type="transmembrane region" description="Helical" evidence="8">
    <location>
        <begin position="37"/>
        <end position="57"/>
    </location>
</feature>
<protein>
    <submittedName>
        <fullName evidence="10">Glycine betaine transport system permease protein</fullName>
    </submittedName>
</protein>
<name>Q1JLQ9_STRPC</name>
<proteinExistence type="inferred from homology"/>
<dbReference type="InterPro" id="IPR007210">
    <property type="entry name" value="ABC_Gly_betaine_transp_sub-bd"/>
</dbReference>
<comment type="similarity">
    <text evidence="7">In the N-terminal section; belongs to the binding-protein-dependent transport system permease family.</text>
</comment>
<comment type="similarity">
    <text evidence="8">Belongs to the binding-protein-dependent transport system permease family.</text>
</comment>
<dbReference type="SUPFAM" id="SSF161098">
    <property type="entry name" value="MetI-like"/>
    <property type="match status" value="1"/>
</dbReference>
<feature type="transmembrane region" description="Helical" evidence="8">
    <location>
        <begin position="221"/>
        <end position="241"/>
    </location>
</feature>
<reference evidence="10 11" key="1">
    <citation type="journal article" date="2006" name="Proc. Natl. Acad. Sci. U.S.A.">
        <title>Molecular genetic anatomy of inter- and intraserotype variation in the human bacterial pathogen group A Streptococcus.</title>
        <authorList>
            <person name="Beres S.B."/>
            <person name="Richter E.W."/>
            <person name="Nagiec M.J."/>
            <person name="Sumby P."/>
            <person name="Porcella S.F."/>
            <person name="DeLeo F.R."/>
            <person name="Musser J.M."/>
        </authorList>
    </citation>
    <scope>NUCLEOTIDE SEQUENCE [LARGE SCALE GENOMIC DNA]</scope>
    <source>
        <strain evidence="10 11">MGAS9429</strain>
    </source>
</reference>
<gene>
    <name evidence="10" type="ordered locus">MGAS9429_Spy0973</name>
</gene>
<evidence type="ECO:0000256" key="2">
    <source>
        <dbReference type="ARBA" id="ARBA00022448"/>
    </source>
</evidence>
<dbReference type="KEGG" id="spk:MGAS9429_Spy0973"/>
<dbReference type="InterPro" id="IPR058089">
    <property type="entry name" value="EgtUBC_SBD"/>
</dbReference>
<evidence type="ECO:0000313" key="11">
    <source>
        <dbReference type="Proteomes" id="UP000002433"/>
    </source>
</evidence>
<dbReference type="InterPro" id="IPR035906">
    <property type="entry name" value="MetI-like_sf"/>
</dbReference>
<comment type="similarity">
    <text evidence="6">In the C-terminal section; belongs to the OsmX family.</text>
</comment>
<evidence type="ECO:0000256" key="4">
    <source>
        <dbReference type="ARBA" id="ARBA00022989"/>
    </source>
</evidence>
<dbReference type="PANTHER" id="PTHR30177:SF4">
    <property type="entry name" value="OSMOPROTECTANT IMPORT PERMEASE PROTEIN OSMW"/>
    <property type="match status" value="1"/>
</dbReference>
<accession>Q1JLQ9</accession>
<dbReference type="InterPro" id="IPR000515">
    <property type="entry name" value="MetI-like"/>
</dbReference>
<feature type="domain" description="ABC transmembrane type-1" evidence="9">
    <location>
        <begin position="31"/>
        <end position="210"/>
    </location>
</feature>
<evidence type="ECO:0000259" key="9">
    <source>
        <dbReference type="PROSITE" id="PS50928"/>
    </source>
</evidence>
<evidence type="ECO:0000256" key="3">
    <source>
        <dbReference type="ARBA" id="ARBA00022692"/>
    </source>
</evidence>
<sequence length="520" mass="57040">MLLWSIYLEVMSMPSLFVTFQNRFNEWLAALGEHLQISLLSLMIALLIGVPLAALLSRSKRWSDIMLQVTGVFQTIPSLALLGLFIPLMGIGTLPAVTALVIYAIFPILQNTITGLNGIDPSLVEAGIAFGMTKWERLKTFEIPIAMPVIMSGVRTSAVMIIGTATLASLIGAGGLGSFILLGIDRNNANLILIGAISSALLAIIFNSLLQYLEKASLRRIMISFGITLLALLASYTPMALSQFSKGKDTVVIAGKLGAEPDILINLYKELIEDQSDISVELKSNFGKTSFLYEALKSGDIDMYPEFTGTITSSLLRDKPPLSNDPKQVYEDAKKGIAKQDKLTLLKPFAYQNTYAVAMPEKLAKEYQIETISDLKAHADTLKAGFTLEFKDRADGYKGMQSQYGLQLSVATMEPALRYQAIQSGDIQVTDAYSTDAEITKYHLKVLKDDKQLFPPYQGAPLMKTSLLTKHPELKGILNQLAGKITEKEMQDMNYEVSVKGADANKVARDYLLKTGLIQK</sequence>
<dbReference type="CDD" id="cd13610">
    <property type="entry name" value="PBP2_ChoS"/>
    <property type="match status" value="1"/>
</dbReference>
<dbReference type="AlphaFoldDB" id="Q1JLQ9"/>
<dbReference type="InterPro" id="IPR051204">
    <property type="entry name" value="ABC_transp_perm/SBD"/>
</dbReference>
<evidence type="ECO:0000256" key="5">
    <source>
        <dbReference type="ARBA" id="ARBA00023136"/>
    </source>
</evidence>
<dbReference type="FunFam" id="3.40.190.120:FF:000002">
    <property type="entry name" value="Osmoprotectant ABC transporter, permease protein"/>
    <property type="match status" value="1"/>
</dbReference>
<dbReference type="Proteomes" id="UP000002433">
    <property type="component" value="Chromosome"/>
</dbReference>
<dbReference type="HOGENOM" id="CLU_038355_0_1_9"/>
<dbReference type="Gene3D" id="1.10.3720.10">
    <property type="entry name" value="MetI-like"/>
    <property type="match status" value="1"/>
</dbReference>
<feature type="transmembrane region" description="Helical" evidence="8">
    <location>
        <begin position="158"/>
        <end position="184"/>
    </location>
</feature>
<dbReference type="CDD" id="cd06261">
    <property type="entry name" value="TM_PBP2"/>
    <property type="match status" value="1"/>
</dbReference>
<comment type="subcellular location">
    <subcellularLocation>
        <location evidence="8">Cell membrane</location>
        <topology evidence="8">Multi-pass membrane protein</topology>
    </subcellularLocation>
    <subcellularLocation>
        <location evidence="1">Membrane</location>
        <topology evidence="1">Multi-pass membrane protein</topology>
    </subcellularLocation>
</comment>
<evidence type="ECO:0000256" key="8">
    <source>
        <dbReference type="RuleBase" id="RU363032"/>
    </source>
</evidence>
<dbReference type="PROSITE" id="PS50928">
    <property type="entry name" value="ABC_TM1"/>
    <property type="match status" value="1"/>
</dbReference>
<evidence type="ECO:0000256" key="7">
    <source>
        <dbReference type="ARBA" id="ARBA00035652"/>
    </source>
</evidence>
<keyword evidence="4 8" id="KW-1133">Transmembrane helix</keyword>
<evidence type="ECO:0000256" key="6">
    <source>
        <dbReference type="ARBA" id="ARBA00035642"/>
    </source>
</evidence>
<keyword evidence="5 8" id="KW-0472">Membrane</keyword>
<keyword evidence="3 8" id="KW-0812">Transmembrane</keyword>
<feature type="transmembrane region" description="Helical" evidence="8">
    <location>
        <begin position="78"/>
        <end position="106"/>
    </location>
</feature>
<dbReference type="Pfam" id="PF04069">
    <property type="entry name" value="OpuAC"/>
    <property type="match status" value="1"/>
</dbReference>
<dbReference type="GO" id="GO:0022857">
    <property type="term" value="F:transmembrane transporter activity"/>
    <property type="evidence" value="ECO:0007669"/>
    <property type="project" value="InterPro"/>
</dbReference>